<evidence type="ECO:0000313" key="3">
    <source>
        <dbReference type="Proteomes" id="UP001221413"/>
    </source>
</evidence>
<feature type="compositionally biased region" description="Basic and acidic residues" evidence="1">
    <location>
        <begin position="56"/>
        <end position="78"/>
    </location>
</feature>
<accession>A0AAD6J588</accession>
<feature type="region of interest" description="Disordered" evidence="1">
    <location>
        <begin position="38"/>
        <end position="78"/>
    </location>
</feature>
<name>A0AAD6J588_DREDA</name>
<dbReference type="Proteomes" id="UP001221413">
    <property type="component" value="Unassembled WGS sequence"/>
</dbReference>
<sequence>MAINGVGGSLGDRSGWLIRWRREFLRGKALKKKVWGREIGSATDAERGAKGCCTKQDVEPRKPEREKKREPRPARENR</sequence>
<proteinExistence type="predicted"/>
<comment type="caution">
    <text evidence="2">The sequence shown here is derived from an EMBL/GenBank/DDBJ whole genome shotgun (WGS) entry which is preliminary data.</text>
</comment>
<reference evidence="2" key="1">
    <citation type="submission" date="2023-01" db="EMBL/GenBank/DDBJ databases">
        <title>The chitinases involved in constricting ring structure development in the nematode-trapping fungus Drechslerella dactyloides.</title>
        <authorList>
            <person name="Wang R."/>
            <person name="Zhang L."/>
            <person name="Tang P."/>
            <person name="Li S."/>
            <person name="Liang L."/>
        </authorList>
    </citation>
    <scope>NUCLEOTIDE SEQUENCE</scope>
    <source>
        <strain evidence="2">YMF1.00031</strain>
    </source>
</reference>
<evidence type="ECO:0000256" key="1">
    <source>
        <dbReference type="SAM" id="MobiDB-lite"/>
    </source>
</evidence>
<dbReference type="EMBL" id="JAQGDS010000002">
    <property type="protein sequence ID" value="KAJ6263794.1"/>
    <property type="molecule type" value="Genomic_DNA"/>
</dbReference>
<gene>
    <name evidence="2" type="ORF">Dda_2366</name>
</gene>
<keyword evidence="3" id="KW-1185">Reference proteome</keyword>
<protein>
    <submittedName>
        <fullName evidence="2">Uncharacterized protein</fullName>
    </submittedName>
</protein>
<evidence type="ECO:0000313" key="2">
    <source>
        <dbReference type="EMBL" id="KAJ6263794.1"/>
    </source>
</evidence>
<organism evidence="2 3">
    <name type="scientific">Drechslerella dactyloides</name>
    <name type="common">Nematode-trapping fungus</name>
    <name type="synonym">Arthrobotrys dactyloides</name>
    <dbReference type="NCBI Taxonomy" id="74499"/>
    <lineage>
        <taxon>Eukaryota</taxon>
        <taxon>Fungi</taxon>
        <taxon>Dikarya</taxon>
        <taxon>Ascomycota</taxon>
        <taxon>Pezizomycotina</taxon>
        <taxon>Orbiliomycetes</taxon>
        <taxon>Orbiliales</taxon>
        <taxon>Orbiliaceae</taxon>
        <taxon>Drechslerella</taxon>
    </lineage>
</organism>
<dbReference type="AlphaFoldDB" id="A0AAD6J588"/>